<keyword evidence="2" id="KW-0238">DNA-binding</keyword>
<dbReference type="EMBL" id="JACIJF010000008">
    <property type="protein sequence ID" value="MBB5711624.1"/>
    <property type="molecule type" value="Genomic_DNA"/>
</dbReference>
<dbReference type="InterPro" id="IPR036390">
    <property type="entry name" value="WH_DNA-bd_sf"/>
</dbReference>
<evidence type="ECO:0000259" key="1">
    <source>
        <dbReference type="PROSITE" id="PS50995"/>
    </source>
</evidence>
<feature type="domain" description="HTH marR-type" evidence="1">
    <location>
        <begin position="1"/>
        <end position="110"/>
    </location>
</feature>
<evidence type="ECO:0000313" key="2">
    <source>
        <dbReference type="EMBL" id="MBB5711624.1"/>
    </source>
</evidence>
<reference evidence="2 3" key="1">
    <citation type="submission" date="2020-08" db="EMBL/GenBank/DDBJ databases">
        <title>Genomic Encyclopedia of Type Strains, Phase IV (KMG-IV): sequencing the most valuable type-strain genomes for metagenomic binning, comparative biology and taxonomic classification.</title>
        <authorList>
            <person name="Goeker M."/>
        </authorList>
    </citation>
    <scope>NUCLEOTIDE SEQUENCE [LARGE SCALE GENOMIC DNA]</scope>
    <source>
        <strain evidence="2 3">DSM 26736</strain>
    </source>
</reference>
<dbReference type="PANTHER" id="PTHR33164">
    <property type="entry name" value="TRANSCRIPTIONAL REGULATOR, MARR FAMILY"/>
    <property type="match status" value="1"/>
</dbReference>
<dbReference type="GO" id="GO:0003677">
    <property type="term" value="F:DNA binding"/>
    <property type="evidence" value="ECO:0007669"/>
    <property type="project" value="UniProtKB-KW"/>
</dbReference>
<dbReference type="RefSeq" id="WP_184088742.1">
    <property type="nucleotide sequence ID" value="NZ_JACIJF010000008.1"/>
</dbReference>
<dbReference type="GO" id="GO:0003700">
    <property type="term" value="F:DNA-binding transcription factor activity"/>
    <property type="evidence" value="ECO:0007669"/>
    <property type="project" value="InterPro"/>
</dbReference>
<keyword evidence="3" id="KW-1185">Reference proteome</keyword>
<dbReference type="Gene3D" id="1.10.10.10">
    <property type="entry name" value="Winged helix-like DNA-binding domain superfamily/Winged helix DNA-binding domain"/>
    <property type="match status" value="1"/>
</dbReference>
<organism evidence="2 3">
    <name type="scientific">Sphingomonas xinjiangensis</name>
    <dbReference type="NCBI Taxonomy" id="643568"/>
    <lineage>
        <taxon>Bacteria</taxon>
        <taxon>Pseudomonadati</taxon>
        <taxon>Pseudomonadota</taxon>
        <taxon>Alphaproteobacteria</taxon>
        <taxon>Sphingomonadales</taxon>
        <taxon>Sphingomonadaceae</taxon>
        <taxon>Sphingomonas</taxon>
    </lineage>
</organism>
<dbReference type="PROSITE" id="PS50995">
    <property type="entry name" value="HTH_MARR_2"/>
    <property type="match status" value="1"/>
</dbReference>
<dbReference type="InterPro" id="IPR000835">
    <property type="entry name" value="HTH_MarR-typ"/>
</dbReference>
<sequence>MDVQAYEAPLTKWKATVLDYVRSGVPDLTNRQMALLMLIHMDEGPHTIRGVAKLLKVTKPVITRALNRLTDLRLARRAPNPADKRDVFAVATPEGAEFLQKLQRLSLGHA</sequence>
<dbReference type="SMART" id="SM00347">
    <property type="entry name" value="HTH_MARR"/>
    <property type="match status" value="1"/>
</dbReference>
<name>A0A840YFM2_9SPHN</name>
<dbReference type="Pfam" id="PF12802">
    <property type="entry name" value="MarR_2"/>
    <property type="match status" value="1"/>
</dbReference>
<dbReference type="InterPro" id="IPR036388">
    <property type="entry name" value="WH-like_DNA-bd_sf"/>
</dbReference>
<dbReference type="GO" id="GO:0006950">
    <property type="term" value="P:response to stress"/>
    <property type="evidence" value="ECO:0007669"/>
    <property type="project" value="TreeGrafter"/>
</dbReference>
<accession>A0A840YFM2</accession>
<protein>
    <submittedName>
        <fullName evidence="2">DNA-binding MarR family transcriptional regulator</fullName>
    </submittedName>
</protein>
<gene>
    <name evidence="2" type="ORF">FHT02_002870</name>
</gene>
<proteinExistence type="predicted"/>
<comment type="caution">
    <text evidence="2">The sequence shown here is derived from an EMBL/GenBank/DDBJ whole genome shotgun (WGS) entry which is preliminary data.</text>
</comment>
<dbReference type="InterPro" id="IPR039422">
    <property type="entry name" value="MarR/SlyA-like"/>
</dbReference>
<dbReference type="Proteomes" id="UP000527143">
    <property type="component" value="Unassembled WGS sequence"/>
</dbReference>
<dbReference type="AlphaFoldDB" id="A0A840YFM2"/>
<dbReference type="PANTHER" id="PTHR33164:SF99">
    <property type="entry name" value="MARR FAMILY REGULATORY PROTEIN"/>
    <property type="match status" value="1"/>
</dbReference>
<evidence type="ECO:0000313" key="3">
    <source>
        <dbReference type="Proteomes" id="UP000527143"/>
    </source>
</evidence>
<dbReference type="SUPFAM" id="SSF46785">
    <property type="entry name" value="Winged helix' DNA-binding domain"/>
    <property type="match status" value="1"/>
</dbReference>